<dbReference type="InterPro" id="IPR023213">
    <property type="entry name" value="CAT-like_dom_sf"/>
</dbReference>
<evidence type="ECO:0000313" key="5">
    <source>
        <dbReference type="EMBL" id="MFC6868803.1"/>
    </source>
</evidence>
<evidence type="ECO:0000256" key="3">
    <source>
        <dbReference type="ARBA" id="ARBA00023315"/>
    </source>
</evidence>
<reference evidence="6" key="1">
    <citation type="journal article" date="2019" name="Int. J. Syst. Evol. Microbiol.">
        <title>The Global Catalogue of Microorganisms (GCM) 10K type strain sequencing project: providing services to taxonomists for standard genome sequencing and annotation.</title>
        <authorList>
            <consortium name="The Broad Institute Genomics Platform"/>
            <consortium name="The Broad Institute Genome Sequencing Center for Infectious Disease"/>
            <person name="Wu L."/>
            <person name="Ma J."/>
        </authorList>
    </citation>
    <scope>NUCLEOTIDE SEQUENCE [LARGE SCALE GENOMIC DNA]</scope>
    <source>
        <strain evidence="6">KCTC 32255</strain>
    </source>
</reference>
<sequence>MSERARGWRKLAQATWGPPKDPQFYGEMELDAGPLLTHLAEARARTDVPVTVTHVVAKSVAYALTEVPAFRLRRAWGRGYERESTDVFVIATADEAGGELTGVKIEHADAKSVTDIASELAARVRAIRNDEDETFGRSKAALSALPPRLLRLALRGAAWLTSDLNLDLRALGMPRQAFGSAMITSVGMWGVTKGLSPLAPYYRVPVLVLVGAVTDRPVAVDGEVVVRPMLTLTATFDHRYVDGLHAATFADAVRRYLSDPAGH</sequence>
<comment type="caution">
    <text evidence="5">The sequence shown here is derived from an EMBL/GenBank/DDBJ whole genome shotgun (WGS) entry which is preliminary data.</text>
</comment>
<dbReference type="PANTHER" id="PTHR43178:SF5">
    <property type="entry name" value="LIPOAMIDE ACYLTRANSFERASE COMPONENT OF BRANCHED-CHAIN ALPHA-KETO ACID DEHYDROGENASE COMPLEX, MITOCHONDRIAL"/>
    <property type="match status" value="1"/>
</dbReference>
<name>A0ABW2C2S4_9PSEU</name>
<keyword evidence="3" id="KW-0012">Acyltransferase</keyword>
<dbReference type="InterPro" id="IPR050743">
    <property type="entry name" value="2-oxoacid_DH_E2_comp"/>
</dbReference>
<evidence type="ECO:0000259" key="4">
    <source>
        <dbReference type="Pfam" id="PF00198"/>
    </source>
</evidence>
<dbReference type="Proteomes" id="UP001596337">
    <property type="component" value="Unassembled WGS sequence"/>
</dbReference>
<dbReference type="EMBL" id="JBHSXX010000001">
    <property type="protein sequence ID" value="MFC6868803.1"/>
    <property type="molecule type" value="Genomic_DNA"/>
</dbReference>
<dbReference type="InterPro" id="IPR001078">
    <property type="entry name" value="2-oxoacid_DH_actylTfrase"/>
</dbReference>
<dbReference type="RefSeq" id="WP_345396734.1">
    <property type="nucleotide sequence ID" value="NZ_BAABLA010000026.1"/>
</dbReference>
<organism evidence="5 6">
    <name type="scientific">Haloechinothrix salitolerans</name>
    <dbReference type="NCBI Taxonomy" id="926830"/>
    <lineage>
        <taxon>Bacteria</taxon>
        <taxon>Bacillati</taxon>
        <taxon>Actinomycetota</taxon>
        <taxon>Actinomycetes</taxon>
        <taxon>Pseudonocardiales</taxon>
        <taxon>Pseudonocardiaceae</taxon>
        <taxon>Haloechinothrix</taxon>
    </lineage>
</organism>
<gene>
    <name evidence="5" type="ORF">ACFQGD_16805</name>
</gene>
<feature type="domain" description="2-oxoacid dehydrogenase acyltransferase catalytic" evidence="4">
    <location>
        <begin position="179"/>
        <end position="261"/>
    </location>
</feature>
<feature type="domain" description="2-oxoacid dehydrogenase acyltransferase catalytic" evidence="4">
    <location>
        <begin position="22"/>
        <end position="129"/>
    </location>
</feature>
<proteinExistence type="predicted"/>
<evidence type="ECO:0000313" key="6">
    <source>
        <dbReference type="Proteomes" id="UP001596337"/>
    </source>
</evidence>
<keyword evidence="6" id="KW-1185">Reference proteome</keyword>
<dbReference type="Gene3D" id="3.30.559.10">
    <property type="entry name" value="Chloramphenicol acetyltransferase-like domain"/>
    <property type="match status" value="1"/>
</dbReference>
<dbReference type="Pfam" id="PF00198">
    <property type="entry name" value="2-oxoacid_dh"/>
    <property type="match status" value="2"/>
</dbReference>
<accession>A0ABW2C2S4</accession>
<evidence type="ECO:0000256" key="2">
    <source>
        <dbReference type="ARBA" id="ARBA00022679"/>
    </source>
</evidence>
<evidence type="ECO:0000256" key="1">
    <source>
        <dbReference type="ARBA" id="ARBA00001938"/>
    </source>
</evidence>
<dbReference type="SUPFAM" id="SSF52777">
    <property type="entry name" value="CoA-dependent acyltransferases"/>
    <property type="match status" value="1"/>
</dbReference>
<protein>
    <submittedName>
        <fullName evidence="5">2-oxo acid dehydrogenase subunit E2</fullName>
    </submittedName>
</protein>
<dbReference type="PANTHER" id="PTHR43178">
    <property type="entry name" value="DIHYDROLIPOAMIDE ACETYLTRANSFERASE COMPONENT OF PYRUVATE DEHYDROGENASE COMPLEX"/>
    <property type="match status" value="1"/>
</dbReference>
<comment type="cofactor">
    <cofactor evidence="1">
        <name>(R)-lipoate</name>
        <dbReference type="ChEBI" id="CHEBI:83088"/>
    </cofactor>
</comment>
<keyword evidence="2" id="KW-0808">Transferase</keyword>